<dbReference type="Gene3D" id="2.40.33.10">
    <property type="entry name" value="PK beta-barrel domain-like"/>
    <property type="match status" value="1"/>
</dbReference>
<evidence type="ECO:0000256" key="5">
    <source>
        <dbReference type="ARBA" id="ARBA00012142"/>
    </source>
</evidence>
<evidence type="ECO:0000256" key="7">
    <source>
        <dbReference type="ARBA" id="ARBA00022723"/>
    </source>
</evidence>
<dbReference type="InterPro" id="IPR015806">
    <property type="entry name" value="Pyrv_Knase_insert_dom_sf"/>
</dbReference>
<dbReference type="GO" id="GO:0000287">
    <property type="term" value="F:magnesium ion binding"/>
    <property type="evidence" value="ECO:0007669"/>
    <property type="project" value="UniProtKB-UniRule"/>
</dbReference>
<dbReference type="SUPFAM" id="SSF50800">
    <property type="entry name" value="PK beta-barrel domain-like"/>
    <property type="match status" value="1"/>
</dbReference>
<evidence type="ECO:0000256" key="8">
    <source>
        <dbReference type="ARBA" id="ARBA00022741"/>
    </source>
</evidence>
<evidence type="ECO:0000313" key="19">
    <source>
        <dbReference type="Proteomes" id="UP000033999"/>
    </source>
</evidence>
<dbReference type="EC" id="2.7.1.40" evidence="5 14"/>
<comment type="caution">
    <text evidence="18">The sequence shown here is derived from an EMBL/GenBank/DDBJ whole genome shotgun (WGS) entry which is preliminary data.</text>
</comment>
<name>A0A0G1MHT0_9BACT</name>
<keyword evidence="10" id="KW-0067">ATP-binding</keyword>
<evidence type="ECO:0000256" key="2">
    <source>
        <dbReference type="ARBA" id="ARBA00001958"/>
    </source>
</evidence>
<evidence type="ECO:0000256" key="9">
    <source>
        <dbReference type="ARBA" id="ARBA00022777"/>
    </source>
</evidence>
<organism evidence="18 19">
    <name type="scientific">Candidatus Magasanikbacteria bacterium GW2011_GWA2_45_39</name>
    <dbReference type="NCBI Taxonomy" id="1619041"/>
    <lineage>
        <taxon>Bacteria</taxon>
        <taxon>Candidatus Magasanikiibacteriota</taxon>
    </lineage>
</organism>
<feature type="domain" description="Pyruvate kinase C-terminal" evidence="17">
    <location>
        <begin position="361"/>
        <end position="467"/>
    </location>
</feature>
<dbReference type="GO" id="GO:0016301">
    <property type="term" value="F:kinase activity"/>
    <property type="evidence" value="ECO:0007669"/>
    <property type="project" value="UniProtKB-KW"/>
</dbReference>
<dbReference type="InterPro" id="IPR015793">
    <property type="entry name" value="Pyrv_Knase_brl"/>
</dbReference>
<dbReference type="InterPro" id="IPR015795">
    <property type="entry name" value="Pyrv_Knase_C"/>
</dbReference>
<keyword evidence="8" id="KW-0547">Nucleotide-binding</keyword>
<comment type="cofactor">
    <cofactor evidence="2">
        <name>K(+)</name>
        <dbReference type="ChEBI" id="CHEBI:29103"/>
    </cofactor>
</comment>
<keyword evidence="13 18" id="KW-0670">Pyruvate</keyword>
<comment type="catalytic activity">
    <reaction evidence="15">
        <text>pyruvate + ATP = phosphoenolpyruvate + ADP + H(+)</text>
        <dbReference type="Rhea" id="RHEA:18157"/>
        <dbReference type="ChEBI" id="CHEBI:15361"/>
        <dbReference type="ChEBI" id="CHEBI:15378"/>
        <dbReference type="ChEBI" id="CHEBI:30616"/>
        <dbReference type="ChEBI" id="CHEBI:58702"/>
        <dbReference type="ChEBI" id="CHEBI:456216"/>
        <dbReference type="EC" id="2.7.1.40"/>
    </reaction>
</comment>
<dbReference type="FunFam" id="3.20.20.60:FF:000025">
    <property type="entry name" value="Pyruvate kinase"/>
    <property type="match status" value="1"/>
</dbReference>
<dbReference type="SUPFAM" id="SSF51621">
    <property type="entry name" value="Phosphoenolpyruvate/pyruvate domain"/>
    <property type="match status" value="1"/>
</dbReference>
<dbReference type="PANTHER" id="PTHR11817">
    <property type="entry name" value="PYRUVATE KINASE"/>
    <property type="match status" value="1"/>
</dbReference>
<dbReference type="AlphaFoldDB" id="A0A0G1MHT0"/>
<evidence type="ECO:0000256" key="14">
    <source>
        <dbReference type="NCBIfam" id="TIGR01064"/>
    </source>
</evidence>
<dbReference type="NCBIfam" id="TIGR01064">
    <property type="entry name" value="pyruv_kin"/>
    <property type="match status" value="1"/>
</dbReference>
<comment type="similarity">
    <text evidence="4 15">Belongs to the pyruvate kinase family.</text>
</comment>
<dbReference type="UniPathway" id="UPA00109">
    <property type="reaction ID" value="UER00188"/>
</dbReference>
<dbReference type="PROSITE" id="PS00110">
    <property type="entry name" value="PYRUVATE_KINASE"/>
    <property type="match status" value="1"/>
</dbReference>
<comment type="cofactor">
    <cofactor evidence="1">
        <name>Mg(2+)</name>
        <dbReference type="ChEBI" id="CHEBI:18420"/>
    </cofactor>
</comment>
<dbReference type="InterPro" id="IPR018209">
    <property type="entry name" value="Pyrv_Knase_AS"/>
</dbReference>
<dbReference type="GO" id="GO:0004743">
    <property type="term" value="F:pyruvate kinase activity"/>
    <property type="evidence" value="ECO:0007669"/>
    <property type="project" value="UniProtKB-UniRule"/>
</dbReference>
<dbReference type="InterPro" id="IPR011037">
    <property type="entry name" value="Pyrv_Knase-like_insert_dom_sf"/>
</dbReference>
<keyword evidence="7" id="KW-0479">Metal-binding</keyword>
<dbReference type="Pfam" id="PF02887">
    <property type="entry name" value="PK_C"/>
    <property type="match status" value="1"/>
</dbReference>
<keyword evidence="12 15" id="KW-0324">Glycolysis</keyword>
<evidence type="ECO:0000256" key="15">
    <source>
        <dbReference type="RuleBase" id="RU000504"/>
    </source>
</evidence>
<evidence type="ECO:0000313" key="18">
    <source>
        <dbReference type="EMBL" id="KKU07602.1"/>
    </source>
</evidence>
<dbReference type="GO" id="GO:0030955">
    <property type="term" value="F:potassium ion binding"/>
    <property type="evidence" value="ECO:0007669"/>
    <property type="project" value="UniProtKB-UniRule"/>
</dbReference>
<dbReference type="Gene3D" id="3.40.1380.20">
    <property type="entry name" value="Pyruvate kinase, C-terminal domain"/>
    <property type="match status" value="1"/>
</dbReference>
<evidence type="ECO:0000256" key="11">
    <source>
        <dbReference type="ARBA" id="ARBA00022842"/>
    </source>
</evidence>
<dbReference type="Pfam" id="PF00224">
    <property type="entry name" value="PK"/>
    <property type="match status" value="1"/>
</dbReference>
<evidence type="ECO:0000256" key="13">
    <source>
        <dbReference type="ARBA" id="ARBA00023317"/>
    </source>
</evidence>
<dbReference type="InterPro" id="IPR040442">
    <property type="entry name" value="Pyrv_kinase-like_dom_sf"/>
</dbReference>
<proteinExistence type="inferred from homology"/>
<dbReference type="Gene3D" id="3.20.20.60">
    <property type="entry name" value="Phosphoenolpyruvate-binding domains"/>
    <property type="match status" value="1"/>
</dbReference>
<feature type="domain" description="Pyruvate kinase barrel" evidence="16">
    <location>
        <begin position="1"/>
        <end position="325"/>
    </location>
</feature>
<dbReference type="GO" id="GO:0005524">
    <property type="term" value="F:ATP binding"/>
    <property type="evidence" value="ECO:0007669"/>
    <property type="project" value="UniProtKB-KW"/>
</dbReference>
<dbReference type="SUPFAM" id="SSF52935">
    <property type="entry name" value="PK C-terminal domain-like"/>
    <property type="match status" value="1"/>
</dbReference>
<dbReference type="NCBIfam" id="NF004978">
    <property type="entry name" value="PRK06354.1"/>
    <property type="match status" value="1"/>
</dbReference>
<evidence type="ECO:0000256" key="3">
    <source>
        <dbReference type="ARBA" id="ARBA00004997"/>
    </source>
</evidence>
<comment type="pathway">
    <text evidence="3 15">Carbohydrate degradation; glycolysis; pyruvate from D-glyceraldehyde 3-phosphate: step 5/5.</text>
</comment>
<dbReference type="EMBL" id="LCKX01000008">
    <property type="protein sequence ID" value="KKU07602.1"/>
    <property type="molecule type" value="Genomic_DNA"/>
</dbReference>
<accession>A0A0G1MHT0</accession>
<evidence type="ECO:0000256" key="10">
    <source>
        <dbReference type="ARBA" id="ARBA00022840"/>
    </source>
</evidence>
<gene>
    <name evidence="18" type="ORF">UX10_C0008G0005</name>
</gene>
<reference evidence="18 19" key="1">
    <citation type="journal article" date="2015" name="Nature">
        <title>rRNA introns, odd ribosomes, and small enigmatic genomes across a large radiation of phyla.</title>
        <authorList>
            <person name="Brown C.T."/>
            <person name="Hug L.A."/>
            <person name="Thomas B.C."/>
            <person name="Sharon I."/>
            <person name="Castelle C.J."/>
            <person name="Singh A."/>
            <person name="Wilkins M.J."/>
            <person name="Williams K.H."/>
            <person name="Banfield J.F."/>
        </authorList>
    </citation>
    <scope>NUCLEOTIDE SEQUENCE [LARGE SCALE GENOMIC DNA]</scope>
</reference>
<evidence type="ECO:0000256" key="12">
    <source>
        <dbReference type="ARBA" id="ARBA00023152"/>
    </source>
</evidence>
<sequence length="472" mass="51762">MCTIGPASKETDTLIQMIQAGMNVARLNFSHGTYGDHAQLIAKIRAAAAHCKEPVGILADLQGPRLRMGYIPDPGVEVKDHEEVVFDTAATVYKGRGKPLPLIFPELTRWIKKEDRILIDDGHVEVTVERIQKKLIKCKVVHGGVIKAHKGINTPDTHLKIASLTAKDKKDVAFLAKQGVDWFGFSFVQTARDVKELRALIARHTPKKESVHTHARILAKIESYQAVRNIEEIIGAADGVMVARGDLGLELPAEEVPILQKRIVQMCVKAAKPVIVATQMLDSMIHSPRPTRAEVSDVANAVIDHTDAIMLSGETASGEYPLQAVKMMARICARTERSHFDDVSLASLIANNRPDGVFTKLARILAEEAKVTALVASSLSGATGRQLSSFRSEISVYVATNNERVCRQLNLSWGVRPFVVKKCETPDELARRSLEYLKAQKIVKKGNRIVLLAGSSVGKSGGINMMELKKVE</sequence>
<dbReference type="InterPro" id="IPR015813">
    <property type="entry name" value="Pyrv/PenolPyrv_kinase-like_dom"/>
</dbReference>
<dbReference type="PRINTS" id="PR01050">
    <property type="entry name" value="PYRUVTKNASE"/>
</dbReference>
<evidence type="ECO:0000259" key="17">
    <source>
        <dbReference type="Pfam" id="PF02887"/>
    </source>
</evidence>
<evidence type="ECO:0000256" key="4">
    <source>
        <dbReference type="ARBA" id="ARBA00008663"/>
    </source>
</evidence>
<protein>
    <recommendedName>
        <fullName evidence="5 14">Pyruvate kinase</fullName>
        <ecNumber evidence="5 14">2.7.1.40</ecNumber>
    </recommendedName>
</protein>
<evidence type="ECO:0000256" key="1">
    <source>
        <dbReference type="ARBA" id="ARBA00001946"/>
    </source>
</evidence>
<dbReference type="InterPro" id="IPR036918">
    <property type="entry name" value="Pyrv_Knase_C_sf"/>
</dbReference>
<keyword evidence="6 15" id="KW-0808">Transferase</keyword>
<dbReference type="NCBIfam" id="NF004491">
    <property type="entry name" value="PRK05826.1"/>
    <property type="match status" value="1"/>
</dbReference>
<dbReference type="Proteomes" id="UP000033999">
    <property type="component" value="Unassembled WGS sequence"/>
</dbReference>
<dbReference type="PATRIC" id="fig|1619041.3.peg.280"/>
<keyword evidence="11 15" id="KW-0460">Magnesium</keyword>
<evidence type="ECO:0000259" key="16">
    <source>
        <dbReference type="Pfam" id="PF00224"/>
    </source>
</evidence>
<dbReference type="InterPro" id="IPR001697">
    <property type="entry name" value="Pyr_Knase"/>
</dbReference>
<keyword evidence="9 15" id="KW-0418">Kinase</keyword>
<evidence type="ECO:0000256" key="6">
    <source>
        <dbReference type="ARBA" id="ARBA00022679"/>
    </source>
</evidence>